<dbReference type="GO" id="GO:0043461">
    <property type="term" value="P:proton-transporting ATP synthase complex assembly"/>
    <property type="evidence" value="ECO:0007669"/>
    <property type="project" value="InterPro"/>
</dbReference>
<sequence>MSSIENRPMKRFYKTAEAVPTGDGRHAVRLDGRPVRTPSKAELAVPSERLAAAVAAEWNAQGETLKLAEMPLTQLANTAIDQVGRMRAQMVDELLRFAETELLCYRADESQRPLQERQAATWQPLLDWARTRYDAEFCVTAGLMPVSQSPQALKALRLAVEELDDWRLTALQAAAAPLGSLVLALALVEGRVTADQAADVAFLDEAYQIEQWGEDAEAKARLDRLRKDISDAVEFLALVGS</sequence>
<dbReference type="PANTHER" id="PTHR21013:SF10">
    <property type="entry name" value="ATP SYNTHASE MITOCHONDRIAL F1 COMPLEX ASSEMBLY FACTOR 2"/>
    <property type="match status" value="1"/>
</dbReference>
<evidence type="ECO:0000256" key="2">
    <source>
        <dbReference type="ARBA" id="ARBA00022946"/>
    </source>
</evidence>
<dbReference type="OrthoDB" id="9797825at2"/>
<dbReference type="RefSeq" id="WP_097281242.1">
    <property type="nucleotide sequence ID" value="NZ_OCNJ01000013.1"/>
</dbReference>
<dbReference type="AlphaFoldDB" id="A0A286GY93"/>
<gene>
    <name evidence="4" type="ORF">SAMN05421508_1139</name>
</gene>
<comment type="similarity">
    <text evidence="1">Belongs to the ATP12 family.</text>
</comment>
<dbReference type="InterPro" id="IPR023335">
    <property type="entry name" value="ATP12_ortho_dom_sf"/>
</dbReference>
<reference evidence="4 5" key="1">
    <citation type="submission" date="2017-09" db="EMBL/GenBank/DDBJ databases">
        <authorList>
            <person name="Ehlers B."/>
            <person name="Leendertz F.H."/>
        </authorList>
    </citation>
    <scope>NUCLEOTIDE SEQUENCE [LARGE SCALE GENOMIC DNA]</scope>
    <source>
        <strain evidence="4 5">USBA 140</strain>
    </source>
</reference>
<proteinExistence type="inferred from homology"/>
<dbReference type="EMBL" id="OCNJ01000013">
    <property type="protein sequence ID" value="SOE00505.1"/>
    <property type="molecule type" value="Genomic_DNA"/>
</dbReference>
<dbReference type="InterPro" id="IPR042272">
    <property type="entry name" value="ATP12_ATP_synth-F1-assembly_N"/>
</dbReference>
<dbReference type="InterPro" id="IPR011419">
    <property type="entry name" value="ATP12_ATP_synth-F1-assembly"/>
</dbReference>
<protein>
    <submittedName>
        <fullName evidence="4">Chaperone required for the assembly of the F1-ATPase</fullName>
    </submittedName>
</protein>
<dbReference type="SUPFAM" id="SSF160909">
    <property type="entry name" value="ATP12-like"/>
    <property type="match status" value="1"/>
</dbReference>
<evidence type="ECO:0000256" key="1">
    <source>
        <dbReference type="ARBA" id="ARBA00008231"/>
    </source>
</evidence>
<name>A0A286GY93_9PROT</name>
<evidence type="ECO:0000313" key="5">
    <source>
        <dbReference type="Proteomes" id="UP000219621"/>
    </source>
</evidence>
<dbReference type="Gene3D" id="3.30.2180.10">
    <property type="entry name" value="ATP12-like"/>
    <property type="match status" value="1"/>
</dbReference>
<evidence type="ECO:0000256" key="3">
    <source>
        <dbReference type="ARBA" id="ARBA00023186"/>
    </source>
</evidence>
<keyword evidence="3" id="KW-0143">Chaperone</keyword>
<dbReference type="Gene3D" id="1.10.3580.10">
    <property type="entry name" value="ATP12 ATPase"/>
    <property type="match status" value="1"/>
</dbReference>
<organism evidence="4 5">
    <name type="scientific">Caenispirillum bisanense</name>
    <dbReference type="NCBI Taxonomy" id="414052"/>
    <lineage>
        <taxon>Bacteria</taxon>
        <taxon>Pseudomonadati</taxon>
        <taxon>Pseudomonadota</taxon>
        <taxon>Alphaproteobacteria</taxon>
        <taxon>Rhodospirillales</taxon>
        <taxon>Novispirillaceae</taxon>
        <taxon>Caenispirillum</taxon>
    </lineage>
</organism>
<dbReference type="Pfam" id="PF07542">
    <property type="entry name" value="ATP12"/>
    <property type="match status" value="1"/>
</dbReference>
<keyword evidence="2" id="KW-0809">Transit peptide</keyword>
<dbReference type="Proteomes" id="UP000219621">
    <property type="component" value="Unassembled WGS sequence"/>
</dbReference>
<accession>A0A286GY93</accession>
<dbReference type="PANTHER" id="PTHR21013">
    <property type="entry name" value="ATP SYNTHASE MITOCHONDRIAL F1 COMPLEX ASSEMBLY FACTOR 2/ATP12 PROTEIN, MITOCHONDRIAL PRECURSOR"/>
    <property type="match status" value="1"/>
</dbReference>
<evidence type="ECO:0000313" key="4">
    <source>
        <dbReference type="EMBL" id="SOE00505.1"/>
    </source>
</evidence>
<keyword evidence="5" id="KW-1185">Reference proteome</keyword>